<name>A0AAW1U8P4_9CUCU</name>
<dbReference type="PANTHER" id="PTHR21082:SF4">
    <property type="entry name" value="PROTEIN INTURNED"/>
    <property type="match status" value="1"/>
</dbReference>
<evidence type="ECO:0000256" key="8">
    <source>
        <dbReference type="ARBA" id="ARBA00032633"/>
    </source>
</evidence>
<dbReference type="GO" id="GO:0016192">
    <property type="term" value="P:vesicle-mediated transport"/>
    <property type="evidence" value="ECO:0007669"/>
    <property type="project" value="InterPro"/>
</dbReference>
<accession>A0AAW1U8P4</accession>
<feature type="compositionally biased region" description="Basic and acidic residues" evidence="9">
    <location>
        <begin position="1"/>
        <end position="17"/>
    </location>
</feature>
<proteinExistence type="inferred from homology"/>
<feature type="compositionally biased region" description="Basic and acidic residues" evidence="9">
    <location>
        <begin position="703"/>
        <end position="712"/>
    </location>
</feature>
<feature type="compositionally biased region" description="Polar residues" evidence="9">
    <location>
        <begin position="719"/>
        <end position="730"/>
    </location>
</feature>
<comment type="caution">
    <text evidence="11">The sequence shown here is derived from an EMBL/GenBank/DDBJ whole genome shotgun (WGS) entry which is preliminary data.</text>
</comment>
<dbReference type="Pfam" id="PF19032">
    <property type="entry name" value="Intu_longin_2"/>
    <property type="match status" value="1"/>
</dbReference>
<dbReference type="GO" id="GO:0060271">
    <property type="term" value="P:cilium assembly"/>
    <property type="evidence" value="ECO:0007669"/>
    <property type="project" value="InterPro"/>
</dbReference>
<feature type="region of interest" description="Disordered" evidence="9">
    <location>
        <begin position="677"/>
        <end position="730"/>
    </location>
</feature>
<evidence type="ECO:0000313" key="12">
    <source>
        <dbReference type="Proteomes" id="UP001431783"/>
    </source>
</evidence>
<evidence type="ECO:0000259" key="10">
    <source>
        <dbReference type="PROSITE" id="PS50106"/>
    </source>
</evidence>
<dbReference type="GO" id="GO:0001736">
    <property type="term" value="P:establishment of planar polarity"/>
    <property type="evidence" value="ECO:0007669"/>
    <property type="project" value="InterPro"/>
</dbReference>
<feature type="region of interest" description="Disordered" evidence="9">
    <location>
        <begin position="1"/>
        <end position="49"/>
    </location>
</feature>
<evidence type="ECO:0000313" key="11">
    <source>
        <dbReference type="EMBL" id="KAK9878920.1"/>
    </source>
</evidence>
<sequence>MNETRQFSDHSLCKNENNEVSGDEDWSESSYDSSCNSDSDSSIPDWDSSVDEKTGQVLYIECHPFVTQTIRDDKKDKEKIFSRNQSRRSTRGKFLQLLRRKEVKRYSKRNIKILDSESHNTNKVKFQDFQEGEEREVTLKVLNEHVLRGNNLVETLLGINVSTLSDGMRLMVAGFLHDSYAKYERNIKIGDWLKSVNGLEVNLQNINTVLQQLSGKNEVLIKLQRVAGVEVTKDPPINILNNQSAFVRQLTSFTTEEDENLQELCKLPFGFAYIATDKLDEMGTEYQDIIYCYPRPVQKNTLCNSKGIFLTLSHLLQDITKSATKLTSLFFDKILCHITYAQFEKNLFLLMLPEMCAKPEELEAIAAEISRMLIFTYDTLENCFKNEEIQHVDHIFSMFFKRMINGGQWTGELKLQDGISGIPISDYMFEDTLPAVCTLNLPNEAVIQIEDALTELEACDYREWNEEPLDCQRIFTVLGSAWYHSGYLLASHLTYEDLVDIHFFCKYQGILHLSKTEPVKTLILWRECFPTSCRALTVPIYKLPEARRYLLIVGSGKDLLVVIMEAGGSTEFPEVNAAPDPFYVEEAQATLAHLQDLGLPELADRFIEMNPGPQVTIPVASSNKKKLDVLNFSMSAKQAQFRDSATKKPEVTSILKRRSNDQSQTIYTSTYSLSEDTYDVHSEDSGSQGCGSELSDDPVAGRNGDKKNKYDSASDESGNEGNCDGSQMSTNSFDITEIKQMLLTETEDVRPIQIASGTVNVLYHYVQFDKLEGILLSPPECKIESPVRESVISNFRRCCQHIHKIFQNTIRFKDMSSQEMSKSMINKSLIAIKEYGAMFECSVLEDKELKKNKILYWVVGRLFFNPHIREMYVCYNDAIPQNMIELAFKLNMGFCESRQ</sequence>
<evidence type="ECO:0000256" key="7">
    <source>
        <dbReference type="ARBA" id="ARBA00022794"/>
    </source>
</evidence>
<comment type="subcellular location">
    <subcellularLocation>
        <location evidence="2">Cell surface</location>
    </subcellularLocation>
    <subcellularLocation>
        <location evidence="1">Cytoplasm</location>
        <location evidence="1">Cytoskeleton</location>
        <location evidence="1">Cilium basal body</location>
    </subcellularLocation>
</comment>
<dbReference type="GO" id="GO:0005929">
    <property type="term" value="C:cilium"/>
    <property type="evidence" value="ECO:0007669"/>
    <property type="project" value="TreeGrafter"/>
</dbReference>
<organism evidence="11 12">
    <name type="scientific">Henosepilachna vigintioctopunctata</name>
    <dbReference type="NCBI Taxonomy" id="420089"/>
    <lineage>
        <taxon>Eukaryota</taxon>
        <taxon>Metazoa</taxon>
        <taxon>Ecdysozoa</taxon>
        <taxon>Arthropoda</taxon>
        <taxon>Hexapoda</taxon>
        <taxon>Insecta</taxon>
        <taxon>Pterygota</taxon>
        <taxon>Neoptera</taxon>
        <taxon>Endopterygota</taxon>
        <taxon>Coleoptera</taxon>
        <taxon>Polyphaga</taxon>
        <taxon>Cucujiformia</taxon>
        <taxon>Coccinelloidea</taxon>
        <taxon>Coccinellidae</taxon>
        <taxon>Epilachninae</taxon>
        <taxon>Epilachnini</taxon>
        <taxon>Henosepilachna</taxon>
    </lineage>
</organism>
<dbReference type="InterPro" id="IPR036034">
    <property type="entry name" value="PDZ_sf"/>
</dbReference>
<evidence type="ECO:0000256" key="1">
    <source>
        <dbReference type="ARBA" id="ARBA00004120"/>
    </source>
</evidence>
<feature type="compositionally biased region" description="Low complexity" evidence="9">
    <location>
        <begin position="28"/>
        <end position="47"/>
    </location>
</feature>
<dbReference type="InterPro" id="IPR043989">
    <property type="entry name" value="CCZ1/INTU/HSP4_longin_3"/>
</dbReference>
<evidence type="ECO:0000256" key="3">
    <source>
        <dbReference type="ARBA" id="ARBA00010034"/>
    </source>
</evidence>
<evidence type="ECO:0000256" key="6">
    <source>
        <dbReference type="ARBA" id="ARBA00022490"/>
    </source>
</evidence>
<dbReference type="EMBL" id="JARQZJ010000061">
    <property type="protein sequence ID" value="KAK9878920.1"/>
    <property type="molecule type" value="Genomic_DNA"/>
</dbReference>
<evidence type="ECO:0000256" key="9">
    <source>
        <dbReference type="SAM" id="MobiDB-lite"/>
    </source>
</evidence>
<dbReference type="GO" id="GO:0005737">
    <property type="term" value="C:cytoplasm"/>
    <property type="evidence" value="ECO:0007669"/>
    <property type="project" value="TreeGrafter"/>
</dbReference>
<reference evidence="11 12" key="1">
    <citation type="submission" date="2023-03" db="EMBL/GenBank/DDBJ databases">
        <title>Genome insight into feeding habits of ladybird beetles.</title>
        <authorList>
            <person name="Li H.-S."/>
            <person name="Huang Y.-H."/>
            <person name="Pang H."/>
        </authorList>
    </citation>
    <scope>NUCLEOTIDE SEQUENCE [LARGE SCALE GENOMIC DNA]</scope>
    <source>
        <strain evidence="11">SYSU_2023b</strain>
        <tissue evidence="11">Whole body</tissue>
    </source>
</reference>
<comment type="similarity">
    <text evidence="3">Belongs to the inturned family.</text>
</comment>
<dbReference type="GO" id="GO:0007399">
    <property type="term" value="P:nervous system development"/>
    <property type="evidence" value="ECO:0007669"/>
    <property type="project" value="TreeGrafter"/>
</dbReference>
<dbReference type="InterPro" id="IPR043987">
    <property type="entry name" value="CCZ1/INTU/HSP4_longin_1"/>
</dbReference>
<dbReference type="SUPFAM" id="SSF50156">
    <property type="entry name" value="PDZ domain-like"/>
    <property type="match status" value="1"/>
</dbReference>
<evidence type="ECO:0000256" key="2">
    <source>
        <dbReference type="ARBA" id="ARBA00004241"/>
    </source>
</evidence>
<dbReference type="InterPro" id="IPR043988">
    <property type="entry name" value="CCZ1/INTU_longin_2"/>
</dbReference>
<gene>
    <name evidence="11" type="ORF">WA026_003744</name>
</gene>
<keyword evidence="12" id="KW-1185">Reference proteome</keyword>
<dbReference type="Pfam" id="PF19033">
    <property type="entry name" value="Intu_longin_3"/>
    <property type="match status" value="1"/>
</dbReference>
<feature type="domain" description="PDZ" evidence="10">
    <location>
        <begin position="136"/>
        <end position="225"/>
    </location>
</feature>
<dbReference type="Pfam" id="PF19031">
    <property type="entry name" value="Intu_longin_1"/>
    <property type="match status" value="1"/>
</dbReference>
<evidence type="ECO:0000256" key="4">
    <source>
        <dbReference type="ARBA" id="ARBA00015639"/>
    </source>
</evidence>
<keyword evidence="6" id="KW-0963">Cytoplasm</keyword>
<dbReference type="GO" id="GO:0009986">
    <property type="term" value="C:cell surface"/>
    <property type="evidence" value="ECO:0007669"/>
    <property type="project" value="UniProtKB-SubCell"/>
</dbReference>
<dbReference type="AlphaFoldDB" id="A0AAW1U8P4"/>
<keyword evidence="7" id="KW-0970">Cilium biogenesis/degradation</keyword>
<dbReference type="Proteomes" id="UP001431783">
    <property type="component" value="Unassembled WGS sequence"/>
</dbReference>
<dbReference type="InterPro" id="IPR039151">
    <property type="entry name" value="INTU"/>
</dbReference>
<keyword evidence="5" id="KW-0217">Developmental protein</keyword>
<dbReference type="InterPro" id="IPR001478">
    <property type="entry name" value="PDZ"/>
</dbReference>
<protein>
    <recommendedName>
        <fullName evidence="4">Protein inturned</fullName>
    </recommendedName>
    <alternativeName>
        <fullName evidence="8">Inturned planar cell polarity effector homolog</fullName>
    </alternativeName>
</protein>
<dbReference type="PROSITE" id="PS50106">
    <property type="entry name" value="PDZ"/>
    <property type="match status" value="1"/>
</dbReference>
<dbReference type="PANTHER" id="PTHR21082">
    <property type="entry name" value="PROTEIN INTURNED"/>
    <property type="match status" value="1"/>
</dbReference>
<evidence type="ECO:0000256" key="5">
    <source>
        <dbReference type="ARBA" id="ARBA00022473"/>
    </source>
</evidence>